<keyword evidence="2 5" id="KW-0378">Hydrolase</keyword>
<reference evidence="8 9" key="1">
    <citation type="submission" date="2014-04" db="EMBL/GenBank/DDBJ databases">
        <authorList>
            <consortium name="DOE Joint Genome Institute"/>
            <person name="Kuo A."/>
            <person name="Girlanda M."/>
            <person name="Perotto S."/>
            <person name="Kohler A."/>
            <person name="Nagy L.G."/>
            <person name="Floudas D."/>
            <person name="Copeland A."/>
            <person name="Barry K.W."/>
            <person name="Cichocki N."/>
            <person name="Veneault-Fourrey C."/>
            <person name="LaButti K."/>
            <person name="Lindquist E.A."/>
            <person name="Lipzen A."/>
            <person name="Lundell T."/>
            <person name="Morin E."/>
            <person name="Murat C."/>
            <person name="Sun H."/>
            <person name="Tunlid A."/>
            <person name="Henrissat B."/>
            <person name="Grigoriev I.V."/>
            <person name="Hibbett D.S."/>
            <person name="Martin F."/>
            <person name="Nordberg H.P."/>
            <person name="Cantor M.N."/>
            <person name="Hua S.X."/>
        </authorList>
    </citation>
    <scope>NUCLEOTIDE SEQUENCE [LARGE SCALE GENOMIC DNA]</scope>
    <source>
        <strain evidence="8 9">MUT 4182</strain>
    </source>
</reference>
<gene>
    <name evidence="8" type="ORF">M407DRAFT_27279</name>
</gene>
<evidence type="ECO:0000256" key="3">
    <source>
        <dbReference type="ARBA" id="ARBA00022806"/>
    </source>
</evidence>
<feature type="compositionally biased region" description="Polar residues" evidence="6">
    <location>
        <begin position="121"/>
        <end position="133"/>
    </location>
</feature>
<evidence type="ECO:0000256" key="6">
    <source>
        <dbReference type="SAM" id="MobiDB-lite"/>
    </source>
</evidence>
<accession>A0A0C3Q3E4</accession>
<keyword evidence="4 5" id="KW-0067">ATP-binding</keyword>
<reference evidence="9" key="2">
    <citation type="submission" date="2015-01" db="EMBL/GenBank/DDBJ databases">
        <title>Evolutionary Origins and Diversification of the Mycorrhizal Mutualists.</title>
        <authorList>
            <consortium name="DOE Joint Genome Institute"/>
            <consortium name="Mycorrhizal Genomics Consortium"/>
            <person name="Kohler A."/>
            <person name="Kuo A."/>
            <person name="Nagy L.G."/>
            <person name="Floudas D."/>
            <person name="Copeland A."/>
            <person name="Barry K.W."/>
            <person name="Cichocki N."/>
            <person name="Veneault-Fourrey C."/>
            <person name="LaButti K."/>
            <person name="Lindquist E.A."/>
            <person name="Lipzen A."/>
            <person name="Lundell T."/>
            <person name="Morin E."/>
            <person name="Murat C."/>
            <person name="Riley R."/>
            <person name="Ohm R."/>
            <person name="Sun H."/>
            <person name="Tunlid A."/>
            <person name="Henrissat B."/>
            <person name="Grigoriev I.V."/>
            <person name="Hibbett D.S."/>
            <person name="Martin F."/>
        </authorList>
    </citation>
    <scope>NUCLEOTIDE SEQUENCE [LARGE SCALE GENOMIC DNA]</scope>
    <source>
        <strain evidence="9">MUT 4182</strain>
    </source>
</reference>
<evidence type="ECO:0000256" key="2">
    <source>
        <dbReference type="ARBA" id="ARBA00022801"/>
    </source>
</evidence>
<dbReference type="Gene3D" id="3.40.50.300">
    <property type="entry name" value="P-loop containing nucleotide triphosphate hydrolases"/>
    <property type="match status" value="2"/>
</dbReference>
<dbReference type="OrthoDB" id="3156807at2759"/>
<dbReference type="PROSITE" id="PS51198">
    <property type="entry name" value="UVRD_HELICASE_ATP_BIND"/>
    <property type="match status" value="1"/>
</dbReference>
<dbReference type="HOGENOM" id="CLU_001378_0_0_1"/>
<evidence type="ECO:0000313" key="8">
    <source>
        <dbReference type="EMBL" id="KIO23210.1"/>
    </source>
</evidence>
<keyword evidence="3 5" id="KW-0347">Helicase</keyword>
<name>A0A0C3Q3E4_9AGAM</name>
<dbReference type="SUPFAM" id="SSF52540">
    <property type="entry name" value="P-loop containing nucleoside triphosphate hydrolases"/>
    <property type="match status" value="1"/>
</dbReference>
<dbReference type="GO" id="GO:0016787">
    <property type="term" value="F:hydrolase activity"/>
    <property type="evidence" value="ECO:0007669"/>
    <property type="project" value="UniProtKB-UniRule"/>
</dbReference>
<dbReference type="InterPro" id="IPR014017">
    <property type="entry name" value="DNA_helicase_UvrD-like_C"/>
</dbReference>
<dbReference type="GO" id="GO:0004386">
    <property type="term" value="F:helicase activity"/>
    <property type="evidence" value="ECO:0007669"/>
    <property type="project" value="UniProtKB-UniRule"/>
</dbReference>
<protein>
    <recommendedName>
        <fullName evidence="7">UvrD-like helicase ATP-binding domain-containing protein</fullName>
    </recommendedName>
</protein>
<evidence type="ECO:0000259" key="7">
    <source>
        <dbReference type="PROSITE" id="PS51198"/>
    </source>
</evidence>
<dbReference type="InterPro" id="IPR039904">
    <property type="entry name" value="TRANK1"/>
</dbReference>
<feature type="compositionally biased region" description="Low complexity" evidence="6">
    <location>
        <begin position="134"/>
        <end position="148"/>
    </location>
</feature>
<proteinExistence type="predicted"/>
<evidence type="ECO:0000256" key="1">
    <source>
        <dbReference type="ARBA" id="ARBA00022741"/>
    </source>
</evidence>
<organism evidence="8 9">
    <name type="scientific">Tulasnella calospora MUT 4182</name>
    <dbReference type="NCBI Taxonomy" id="1051891"/>
    <lineage>
        <taxon>Eukaryota</taxon>
        <taxon>Fungi</taxon>
        <taxon>Dikarya</taxon>
        <taxon>Basidiomycota</taxon>
        <taxon>Agaricomycotina</taxon>
        <taxon>Agaricomycetes</taxon>
        <taxon>Cantharellales</taxon>
        <taxon>Tulasnellaceae</taxon>
        <taxon>Tulasnella</taxon>
    </lineage>
</organism>
<dbReference type="PANTHER" id="PTHR21529">
    <property type="entry name" value="MAMMARY TURMOR VIRUS RECEPTOR HOMOLOG 1, 2 MTVR1, 2"/>
    <property type="match status" value="1"/>
</dbReference>
<dbReference type="InterPro" id="IPR014016">
    <property type="entry name" value="UvrD-like_ATP-bd"/>
</dbReference>
<dbReference type="Pfam" id="PF13361">
    <property type="entry name" value="UvrD_C"/>
    <property type="match status" value="1"/>
</dbReference>
<feature type="region of interest" description="Disordered" evidence="6">
    <location>
        <begin position="101"/>
        <end position="150"/>
    </location>
</feature>
<evidence type="ECO:0000256" key="5">
    <source>
        <dbReference type="PROSITE-ProRule" id="PRU00560"/>
    </source>
</evidence>
<evidence type="ECO:0000313" key="9">
    <source>
        <dbReference type="Proteomes" id="UP000054248"/>
    </source>
</evidence>
<dbReference type="STRING" id="1051891.A0A0C3Q3E4"/>
<sequence length="1974" mass="221893">MVTSREDVPVLLGILVGGIQGLLEAVLTSSGQDAFRFRDRVSKALRNSLATSTPLFRACADSLGSFLITIPGEIFLERSVMVDYNAYKTVTAELDELNLAKMGPFGPTSPTKPGKRESQHARTNSVNRVSSAKSMPESASRSKSSSWSGPTAISNLPKLLTKFLENFFKSCVNQEIEEFAIDNLFKALTPGDPPVSGNVVPTVSKSRDPTPSDSAPVASPLKPEALSRLHYLSIKQEDIVKYLHHAVKPKSGNWPVVVSQRGIRRMREYVADKKEIFLRVEKKIKQLSVGFFPPQNQMKLLQKDLGIPIYTADLGDGLRLIYHIDFGAPTATDQESQFIRVFGVFQESEVDVKFWGTVAAQLSRRGQEYIERCTDRGETQIRFKGVETLPPTLSPPLDVSQWNKEGADIEVDESHFLELHRVLALEKFVPLSRTFFEAIQKFDEDSFMFAVSTSEYRIITHPSSCLVLGRSGTGKTTCMLFRMAVLDMDARESQRPARQMFVTQSRTLATKVRQYWAKLSQTERNEAAVTPEALAPGLSLLDIDEDAEDTASLPSKFSELKDSHFPVFLTYDQLCKLLEADYGFQFNPSPNATVFGAFRGFRHVQKQGSTRHPLISFEYFESNIWPHLDEGAKRGLHPILVYSEFMGVIKGSEASRSYPKRFLDRQAYESQSSRTHFGDPTERSRIYTLFEAYCKLRPPSSYDVADRVHELLAEVEKKGLPGNPVDYLYVDEAQDHLILDAALLRSVCPNPDGLFFAGDTAQTISVGSTFRFSELKAFLYRLERDDEMVKRGSRKPVNPQFFQLSTNYRSHSGIVKSAAFLVRLIISYFGHCIDSLTPEASLVDISAHKPVFFLGRESQDDFLRLISAKTMIIVRDEIAAQKLRKIVGRVAVLTLYESKGMEFDDVLLYDFFNDSLATPTDWRAILHAEHQGKAFDGKRHAILRTELKALYVGLTRARERVWIWDQSTKGADLETLLTALDLATVHDIMEAVPQLGGTSSSHDWSQRAQQYFSKGLFLEAGLAFKNAGMDWWESVAAVYGERQATMRLPQQHQRFQSSFTRIAREFERLAECQEGLHNPITRCHLFLNAGECYAAVSNHWASASAFIRGKRYTEAAYHYRMAGSFEKAVDVISRYPVDPEVAESITYAAKLEFTKRGDMPSLHKAWKLFGTTDDFLEFLEDHGFDEHRIGFLESIGEYERVGDIHREAEDYISAVRQFRLANTSTSYRKAAACLLEGLRANISFAIGYGKRSEQLSQLFELCQAAELALDEQDEVDLLRAVSELDSATLKEHGLRCIRSGNNLHALLALDSWASSDGFQVLPSAPDVEAMEILTTCLKFSTVINALARTPKLLDKPAARGLFCVTSAKATGILLSDTVSIKRHSFLYDSLNGTTVNRKAMVIKAASGSYPRSVVEAEIRRGLWARLNGIISRIDTLAQESRPYELCIPFVTTGGCLDIQQGLCWRDHPSDAELTVPKFNSRFRLHILTIALLDHPEYEQWDEHKISRAAKQLSWLDRLFNPATNRPLAEAALHWCFKDTTARTHVGVHLLETVLGGSAWLDTDVAIAFVEEVCGQLIFNQDAHLPDGRGWLTMPRTWIIRAFLRGASPKPNEATPGRFVSLLGKFVDILLLREYKERCRLQSHVARYQWLVRLSRCLGLVGHNIPALREMVLSIFKGMGNSCSDLQLYSSCISWLDVVEALKATSSRLDEVISVKWKDDETGNDYGFKSMLFSGEKPLLEELSLVLSSTASASVAATASEQLGSQFGPITPATEIEQQQIQEASLDSSAPVIPDDTELLQKSARKIQAFILRHHTRADGSLEAAFEEVAKRFIRMQTSDPPSRFLLLCLRGPLPHVVSFLEKFQYMVQHEVSAVGKKMAYGKDENMDEIFRKLVKLRRIRNDSKRFIMDLHPSSEFYFQRKSNSLGLASVSEIVARVKLIPALVQNLRAFVEIPEDVDYELGVEPILSDRAPWL</sequence>
<feature type="domain" description="UvrD-like helicase ATP-binding" evidence="7">
    <location>
        <begin position="448"/>
        <end position="811"/>
    </location>
</feature>
<dbReference type="Proteomes" id="UP000054248">
    <property type="component" value="Unassembled WGS sequence"/>
</dbReference>
<dbReference type="PANTHER" id="PTHR21529:SF4">
    <property type="entry name" value="TPR AND ANKYRIN REPEAT-CONTAINING PROTEIN 1"/>
    <property type="match status" value="1"/>
</dbReference>
<keyword evidence="1 5" id="KW-0547">Nucleotide-binding</keyword>
<dbReference type="InterPro" id="IPR027417">
    <property type="entry name" value="P-loop_NTPase"/>
</dbReference>
<evidence type="ECO:0000256" key="4">
    <source>
        <dbReference type="ARBA" id="ARBA00022840"/>
    </source>
</evidence>
<keyword evidence="9" id="KW-1185">Reference proteome</keyword>
<feature type="binding site" evidence="5">
    <location>
        <begin position="469"/>
        <end position="476"/>
    </location>
    <ligand>
        <name>ATP</name>
        <dbReference type="ChEBI" id="CHEBI:30616"/>
    </ligand>
</feature>
<dbReference type="EMBL" id="KN823090">
    <property type="protein sequence ID" value="KIO23210.1"/>
    <property type="molecule type" value="Genomic_DNA"/>
</dbReference>
<dbReference type="GO" id="GO:0005524">
    <property type="term" value="F:ATP binding"/>
    <property type="evidence" value="ECO:0007669"/>
    <property type="project" value="UniProtKB-UniRule"/>
</dbReference>